<dbReference type="Proteomes" id="UP000829384">
    <property type="component" value="Unassembled WGS sequence"/>
</dbReference>
<name>A0ABS9QPT0_9GAMM</name>
<sequence length="87" mass="9542">MNKILMSVTNPNGFKLELLLKQLQEEVAEKTARVAHDKSELAEKVKSNNLQIIKLLSEAEALQVESFKLMAAKAPDTGPLGSPRIGK</sequence>
<proteinExistence type="predicted"/>
<protein>
    <submittedName>
        <fullName evidence="1">Uncharacterized protein</fullName>
    </submittedName>
</protein>
<evidence type="ECO:0000313" key="1">
    <source>
        <dbReference type="EMBL" id="MCG9962352.1"/>
    </source>
</evidence>
<evidence type="ECO:0000313" key="2">
    <source>
        <dbReference type="Proteomes" id="UP000829384"/>
    </source>
</evidence>
<comment type="caution">
    <text evidence="1">The sequence shown here is derived from an EMBL/GenBank/DDBJ whole genome shotgun (WGS) entry which is preliminary data.</text>
</comment>
<reference evidence="1 2" key="1">
    <citation type="submission" date="2020-08" db="EMBL/GenBank/DDBJ databases">
        <title>Whole genome sequence of Shewanella sp strain PS-2.</title>
        <authorList>
            <person name="Das S.K."/>
        </authorList>
    </citation>
    <scope>NUCLEOTIDE SEQUENCE [LARGE SCALE GENOMIC DNA]</scope>
    <source>
        <strain evidence="1 2">PS-2</strain>
    </source>
</reference>
<accession>A0ABS9QPT0</accession>
<keyword evidence="2" id="KW-1185">Reference proteome</keyword>
<organism evidence="1 2">
    <name type="scientific">Shewanella cutis</name>
    <dbReference type="NCBI Taxonomy" id="2766780"/>
    <lineage>
        <taxon>Bacteria</taxon>
        <taxon>Pseudomonadati</taxon>
        <taxon>Pseudomonadota</taxon>
        <taxon>Gammaproteobacteria</taxon>
        <taxon>Alteromonadales</taxon>
        <taxon>Shewanellaceae</taxon>
        <taxon>Shewanella</taxon>
    </lineage>
</organism>
<dbReference type="RefSeq" id="WP_140906798.1">
    <property type="nucleotide sequence ID" value="NZ_JACSDI010000001.1"/>
</dbReference>
<dbReference type="EMBL" id="JACSDI010000001">
    <property type="protein sequence ID" value="MCG9962352.1"/>
    <property type="molecule type" value="Genomic_DNA"/>
</dbReference>
<gene>
    <name evidence="1" type="ORF">H9J30_00135</name>
</gene>